<gene>
    <name evidence="10" type="ORF">AC230_03110</name>
</gene>
<dbReference type="InterPro" id="IPR011009">
    <property type="entry name" value="Kinase-like_dom_sf"/>
</dbReference>
<dbReference type="InterPro" id="IPR008271">
    <property type="entry name" value="Ser/Thr_kinase_AS"/>
</dbReference>
<feature type="binding site" evidence="7">
    <location>
        <position position="47"/>
    </location>
    <ligand>
        <name>ATP</name>
        <dbReference type="ChEBI" id="CHEBI:30616"/>
    </ligand>
</feature>
<dbReference type="GO" id="GO:0005524">
    <property type="term" value="F:ATP binding"/>
    <property type="evidence" value="ECO:0007669"/>
    <property type="project" value="UniProtKB-UniRule"/>
</dbReference>
<dbReference type="CDD" id="cd14014">
    <property type="entry name" value="STKc_PknB_like"/>
    <property type="match status" value="1"/>
</dbReference>
<dbReference type="EC" id="2.7.11.1" evidence="1"/>
<feature type="compositionally biased region" description="Basic and acidic residues" evidence="8">
    <location>
        <begin position="315"/>
        <end position="327"/>
    </location>
</feature>
<dbReference type="STRING" id="1678637.AC230_03110"/>
<dbReference type="InterPro" id="IPR017441">
    <property type="entry name" value="Protein_kinase_ATP_BS"/>
</dbReference>
<evidence type="ECO:0000256" key="1">
    <source>
        <dbReference type="ARBA" id="ARBA00012513"/>
    </source>
</evidence>
<dbReference type="PANTHER" id="PTHR43289">
    <property type="entry name" value="MITOGEN-ACTIVATED PROTEIN KINASE KINASE KINASE 20-RELATED"/>
    <property type="match status" value="1"/>
</dbReference>
<evidence type="ECO:0000256" key="6">
    <source>
        <dbReference type="ARBA" id="ARBA00022840"/>
    </source>
</evidence>
<keyword evidence="3" id="KW-0808">Transferase</keyword>
<dbReference type="PROSITE" id="PS50011">
    <property type="entry name" value="PROTEIN_KINASE_DOM"/>
    <property type="match status" value="1"/>
</dbReference>
<evidence type="ECO:0000256" key="3">
    <source>
        <dbReference type="ARBA" id="ARBA00022679"/>
    </source>
</evidence>
<keyword evidence="11" id="KW-1185">Reference proteome</keyword>
<dbReference type="OrthoDB" id="9762169at2"/>
<keyword evidence="4 7" id="KW-0547">Nucleotide-binding</keyword>
<organism evidence="10 11">
    <name type="scientific">Streptomyces caatingaensis</name>
    <dbReference type="NCBI Taxonomy" id="1678637"/>
    <lineage>
        <taxon>Bacteria</taxon>
        <taxon>Bacillati</taxon>
        <taxon>Actinomycetota</taxon>
        <taxon>Actinomycetes</taxon>
        <taxon>Kitasatosporales</taxon>
        <taxon>Streptomycetaceae</taxon>
        <taxon>Streptomyces</taxon>
    </lineage>
</organism>
<evidence type="ECO:0000256" key="7">
    <source>
        <dbReference type="PROSITE-ProRule" id="PRU10141"/>
    </source>
</evidence>
<dbReference type="SUPFAM" id="SSF56112">
    <property type="entry name" value="Protein kinase-like (PK-like)"/>
    <property type="match status" value="1"/>
</dbReference>
<keyword evidence="2" id="KW-0723">Serine/threonine-protein kinase</keyword>
<feature type="region of interest" description="Disordered" evidence="8">
    <location>
        <begin position="293"/>
        <end position="327"/>
    </location>
</feature>
<evidence type="ECO:0000256" key="2">
    <source>
        <dbReference type="ARBA" id="ARBA00022527"/>
    </source>
</evidence>
<dbReference type="RefSeq" id="WP_049714350.1">
    <property type="nucleotide sequence ID" value="NZ_LFXA01000002.1"/>
</dbReference>
<dbReference type="Proteomes" id="UP000037288">
    <property type="component" value="Unassembled WGS sequence"/>
</dbReference>
<evidence type="ECO:0000259" key="9">
    <source>
        <dbReference type="PROSITE" id="PS50011"/>
    </source>
</evidence>
<evidence type="ECO:0000256" key="5">
    <source>
        <dbReference type="ARBA" id="ARBA00022777"/>
    </source>
</evidence>
<comment type="caution">
    <text evidence="10">The sequence shown here is derived from an EMBL/GenBank/DDBJ whole genome shotgun (WGS) entry which is preliminary data.</text>
</comment>
<accession>A0A0K9XJY2</accession>
<evidence type="ECO:0000313" key="11">
    <source>
        <dbReference type="Proteomes" id="UP000037288"/>
    </source>
</evidence>
<keyword evidence="5" id="KW-0418">Kinase</keyword>
<dbReference type="SMART" id="SM00220">
    <property type="entry name" value="S_TKc"/>
    <property type="match status" value="1"/>
</dbReference>
<dbReference type="GO" id="GO:0004674">
    <property type="term" value="F:protein serine/threonine kinase activity"/>
    <property type="evidence" value="ECO:0007669"/>
    <property type="project" value="UniProtKB-KW"/>
</dbReference>
<dbReference type="Gene3D" id="3.30.200.20">
    <property type="entry name" value="Phosphorylase Kinase, domain 1"/>
    <property type="match status" value="1"/>
</dbReference>
<evidence type="ECO:0000256" key="8">
    <source>
        <dbReference type="SAM" id="MobiDB-lite"/>
    </source>
</evidence>
<dbReference type="PROSITE" id="PS00107">
    <property type="entry name" value="PROTEIN_KINASE_ATP"/>
    <property type="match status" value="1"/>
</dbReference>
<dbReference type="PANTHER" id="PTHR43289:SF6">
    <property type="entry name" value="SERINE_THREONINE-PROTEIN KINASE NEKL-3"/>
    <property type="match status" value="1"/>
</dbReference>
<dbReference type="AlphaFoldDB" id="A0A0K9XJY2"/>
<dbReference type="PROSITE" id="PS00108">
    <property type="entry name" value="PROTEIN_KINASE_ST"/>
    <property type="match status" value="1"/>
</dbReference>
<protein>
    <recommendedName>
        <fullName evidence="1">non-specific serine/threonine protein kinase</fullName>
        <ecNumber evidence="1">2.7.11.1</ecNumber>
    </recommendedName>
</protein>
<feature type="domain" description="Protein kinase" evidence="9">
    <location>
        <begin position="18"/>
        <end position="293"/>
    </location>
</feature>
<keyword evidence="6 7" id="KW-0067">ATP-binding</keyword>
<dbReference type="InterPro" id="IPR000719">
    <property type="entry name" value="Prot_kinase_dom"/>
</dbReference>
<evidence type="ECO:0000256" key="4">
    <source>
        <dbReference type="ARBA" id="ARBA00022741"/>
    </source>
</evidence>
<dbReference type="Gene3D" id="1.10.510.10">
    <property type="entry name" value="Transferase(Phosphotransferase) domain 1"/>
    <property type="match status" value="1"/>
</dbReference>
<dbReference type="PATRIC" id="fig|1678637.3.peg.682"/>
<dbReference type="Pfam" id="PF00069">
    <property type="entry name" value="Pkinase"/>
    <property type="match status" value="1"/>
</dbReference>
<reference evidence="11" key="1">
    <citation type="submission" date="2015-07" db="EMBL/GenBank/DDBJ databases">
        <title>Draft genome sequence of Streptomyces sp. CMAA 1322, a bacterium isolated from Caatinga biome, from dry forest semiarid of Brazil.</title>
        <authorList>
            <person name="Santos S.N."/>
            <person name="Gacesa R."/>
            <person name="Taketani R.G."/>
            <person name="Long P.F."/>
            <person name="Melo I.S."/>
        </authorList>
    </citation>
    <scope>NUCLEOTIDE SEQUENCE [LARGE SCALE GENOMIC DNA]</scope>
    <source>
        <strain evidence="11">CMAA 1322</strain>
    </source>
</reference>
<dbReference type="EMBL" id="LFXA01000002">
    <property type="protein sequence ID" value="KNB53628.1"/>
    <property type="molecule type" value="Genomic_DNA"/>
</dbReference>
<name>A0A0K9XJY2_9ACTN</name>
<sequence length="489" mass="53619">MDESSVQLGAGVVLQGRFELEESIGKGGMARVWRAVDRATGRRVAVKFLRMDTEEFQHLDLRERREAEREFRGRFRREAALLGQFVHPGITELIAQGMLGDLPYFVMRLVEGVTLHDFLKRQGALALPVALSCAVQVARALACAHAHLVVHRDLKPYNIMIAEDGTVVLLDFGIAKPLSGEATQYTRRGSTLGSGGYQAPEQILSRKVSTRSDIYSLGCVCYKMLTGRAPFISLEGSLRALQDLHLYAAPSPLRSRVAGVPAEVDDLVLRMLAKGQNERPDIDEVLAVLSPLTPSPGDPEPRPLTHPDLTLPFRRPGDGRPAERVRPPAKAVEEWLDRRMIERTCRTAREEIDEGDPGAAVGELAELAPRVRKEWGFRSALVRQVWNLAAEGLRIAGKCGAAAELYDGIAEDLVRGEGPKDRADRAVARLRAAECRLVDYDLGGALAVLADTEACAGELPPELAERVEAVRQELQLDVNERCDPPAGTS</sequence>
<proteinExistence type="predicted"/>
<evidence type="ECO:0000313" key="10">
    <source>
        <dbReference type="EMBL" id="KNB53628.1"/>
    </source>
</evidence>